<keyword evidence="4 8" id="KW-0663">Pyridoxal phosphate</keyword>
<sequence length="431" mass="47721">MISPEKRYKKSMALWKKAPQVILNGVQTLSKSPLHIAFGACPIFVEKAKGAYFWDCDGNRYIDYPLALGPIVLGHAYPRVDRAVKKQMKNGSLFSLSSPKEIELAELLCAMIPSAQKVKFLKSGSEAMSAAVRIARAYTQREHVAVCGYHGWHDWTVCRTTRNVGVETTSQSLIHEFSYNDIDSLLNIIERFPDQIAAIILEPVGMYAPKKQFLKKVAKVAKEHGALLIFDEIITGFRLSPGGAQEYFSVTPDISAFGKAMGNGYPISALVGKKEILDEVEDKVFISSTYGGDLLAITAAIETLNIISDENVTGHLHKLGKELQRGLGALINETQISGSCEGLPHKTFLVFNDTDQVSGKLIQTLFRQESFARGVFLGYGHFISYSHTKKDIQFSLDMASEVFKLIDKSINNKTTASLLKGPIAEEVFKRY</sequence>
<dbReference type="PANTHER" id="PTHR43713:SF3">
    <property type="entry name" value="GLUTAMATE-1-SEMIALDEHYDE 2,1-AMINOMUTASE 1, CHLOROPLASTIC-RELATED"/>
    <property type="match status" value="1"/>
</dbReference>
<dbReference type="InterPro" id="IPR049704">
    <property type="entry name" value="Aminotrans_3_PPA_site"/>
</dbReference>
<keyword evidence="10" id="KW-1185">Reference proteome</keyword>
<dbReference type="InterPro" id="IPR005814">
    <property type="entry name" value="Aminotrans_3"/>
</dbReference>
<dbReference type="GO" id="GO:0030170">
    <property type="term" value="F:pyridoxal phosphate binding"/>
    <property type="evidence" value="ECO:0007669"/>
    <property type="project" value="InterPro"/>
</dbReference>
<evidence type="ECO:0000313" key="10">
    <source>
        <dbReference type="Proteomes" id="UP000245657"/>
    </source>
</evidence>
<keyword evidence="9" id="KW-0032">Aminotransferase</keyword>
<protein>
    <recommendedName>
        <fullName evidence="3">Glutamate-1-semialdehyde 2,1-aminomutase</fullName>
    </recommendedName>
    <alternativeName>
        <fullName evidence="7">Glutamate-1-semialdehyde aminotransferase</fullName>
    </alternativeName>
</protein>
<dbReference type="InterPro" id="IPR015422">
    <property type="entry name" value="PyrdxlP-dep_Trfase_small"/>
</dbReference>
<dbReference type="Gene3D" id="3.90.1150.10">
    <property type="entry name" value="Aspartate Aminotransferase, domain 1"/>
    <property type="match status" value="1"/>
</dbReference>
<gene>
    <name evidence="9" type="ORF">DK846_07870</name>
</gene>
<evidence type="ECO:0000256" key="4">
    <source>
        <dbReference type="ARBA" id="ARBA00022898"/>
    </source>
</evidence>
<dbReference type="GO" id="GO:0008483">
    <property type="term" value="F:transaminase activity"/>
    <property type="evidence" value="ECO:0007669"/>
    <property type="project" value="UniProtKB-KW"/>
</dbReference>
<dbReference type="PANTHER" id="PTHR43713">
    <property type="entry name" value="GLUTAMATE-1-SEMIALDEHYDE 2,1-AMINOMUTASE"/>
    <property type="match status" value="1"/>
</dbReference>
<name>A0A2V2N522_9EURY</name>
<dbReference type="CDD" id="cd00610">
    <property type="entry name" value="OAT_like"/>
    <property type="match status" value="1"/>
</dbReference>
<dbReference type="Pfam" id="PF00202">
    <property type="entry name" value="Aminotran_3"/>
    <property type="match status" value="1"/>
</dbReference>
<evidence type="ECO:0000256" key="7">
    <source>
        <dbReference type="ARBA" id="ARBA00031365"/>
    </source>
</evidence>
<comment type="similarity">
    <text evidence="8">Belongs to the class-III pyridoxal-phosphate-dependent aminotransferase family.</text>
</comment>
<dbReference type="InterPro" id="IPR015421">
    <property type="entry name" value="PyrdxlP-dep_Trfase_major"/>
</dbReference>
<comment type="pathway">
    <text evidence="6">Porphyrin-containing compound metabolism.</text>
</comment>
<reference evidence="9 10" key="1">
    <citation type="submission" date="2018-05" db="EMBL/GenBank/DDBJ databases">
        <title>Draft genome of Methanospirillum lacunae Ki8-1.</title>
        <authorList>
            <person name="Dueholm M.S."/>
            <person name="Nielsen P.H."/>
            <person name="Bakmann L.F."/>
            <person name="Otzen D.E."/>
        </authorList>
    </citation>
    <scope>NUCLEOTIDE SEQUENCE [LARGE SCALE GENOMIC DNA]</scope>
    <source>
        <strain evidence="9 10">Ki8-1</strain>
    </source>
</reference>
<evidence type="ECO:0000256" key="2">
    <source>
        <dbReference type="ARBA" id="ARBA00001933"/>
    </source>
</evidence>
<dbReference type="GO" id="GO:0042286">
    <property type="term" value="F:glutamate-1-semialdehyde 2,1-aminomutase activity"/>
    <property type="evidence" value="ECO:0007669"/>
    <property type="project" value="UniProtKB-EC"/>
</dbReference>
<evidence type="ECO:0000256" key="6">
    <source>
        <dbReference type="ARBA" id="ARBA00023444"/>
    </source>
</evidence>
<dbReference type="OrthoDB" id="6524at2157"/>
<evidence type="ECO:0000256" key="8">
    <source>
        <dbReference type="RuleBase" id="RU003560"/>
    </source>
</evidence>
<accession>A0A2V2N522</accession>
<dbReference type="InterPro" id="IPR015424">
    <property type="entry name" value="PyrdxlP-dep_Trfase"/>
</dbReference>
<keyword evidence="9" id="KW-0808">Transferase</keyword>
<comment type="caution">
    <text evidence="9">The sequence shown here is derived from an EMBL/GenBank/DDBJ whole genome shotgun (WGS) entry which is preliminary data.</text>
</comment>
<evidence type="ECO:0000256" key="1">
    <source>
        <dbReference type="ARBA" id="ARBA00001579"/>
    </source>
</evidence>
<evidence type="ECO:0000313" key="9">
    <source>
        <dbReference type="EMBL" id="PWR72856.1"/>
    </source>
</evidence>
<comment type="cofactor">
    <cofactor evidence="2">
        <name>pyridoxal 5'-phosphate</name>
        <dbReference type="ChEBI" id="CHEBI:597326"/>
    </cofactor>
</comment>
<organism evidence="9 10">
    <name type="scientific">Methanospirillum lacunae</name>
    <dbReference type="NCBI Taxonomy" id="668570"/>
    <lineage>
        <taxon>Archaea</taxon>
        <taxon>Methanobacteriati</taxon>
        <taxon>Methanobacteriota</taxon>
        <taxon>Stenosarchaea group</taxon>
        <taxon>Methanomicrobia</taxon>
        <taxon>Methanomicrobiales</taxon>
        <taxon>Methanospirillaceae</taxon>
        <taxon>Methanospirillum</taxon>
    </lineage>
</organism>
<evidence type="ECO:0000256" key="3">
    <source>
        <dbReference type="ARBA" id="ARBA00015416"/>
    </source>
</evidence>
<dbReference type="Proteomes" id="UP000245657">
    <property type="component" value="Unassembled WGS sequence"/>
</dbReference>
<dbReference type="RefSeq" id="WP_109968368.1">
    <property type="nucleotide sequence ID" value="NZ_QGMY01000006.1"/>
</dbReference>
<proteinExistence type="inferred from homology"/>
<dbReference type="PROSITE" id="PS00600">
    <property type="entry name" value="AA_TRANSFER_CLASS_3"/>
    <property type="match status" value="1"/>
</dbReference>
<comment type="catalytic activity">
    <reaction evidence="1">
        <text>(S)-4-amino-5-oxopentanoate = 5-aminolevulinate</text>
        <dbReference type="Rhea" id="RHEA:14265"/>
        <dbReference type="ChEBI" id="CHEBI:57501"/>
        <dbReference type="ChEBI" id="CHEBI:356416"/>
        <dbReference type="EC" id="5.4.3.8"/>
    </reaction>
</comment>
<dbReference type="AlphaFoldDB" id="A0A2V2N522"/>
<keyword evidence="5" id="KW-0413">Isomerase</keyword>
<dbReference type="Gene3D" id="3.40.640.10">
    <property type="entry name" value="Type I PLP-dependent aspartate aminotransferase-like (Major domain)"/>
    <property type="match status" value="1"/>
</dbReference>
<evidence type="ECO:0000256" key="5">
    <source>
        <dbReference type="ARBA" id="ARBA00023235"/>
    </source>
</evidence>
<dbReference type="SUPFAM" id="SSF53383">
    <property type="entry name" value="PLP-dependent transferases"/>
    <property type="match status" value="1"/>
</dbReference>
<dbReference type="EMBL" id="QGMY01000006">
    <property type="protein sequence ID" value="PWR72856.1"/>
    <property type="molecule type" value="Genomic_DNA"/>
</dbReference>